<dbReference type="GO" id="GO:0005634">
    <property type="term" value="C:nucleus"/>
    <property type="evidence" value="ECO:0007669"/>
    <property type="project" value="UniProtKB-SubCell"/>
</dbReference>
<dbReference type="PANTHER" id="PTHR13522:SF3">
    <property type="entry name" value="U6 SNRNA PHOSPHODIESTERASE 1"/>
    <property type="match status" value="1"/>
</dbReference>
<evidence type="ECO:0000256" key="5">
    <source>
        <dbReference type="ARBA" id="ARBA00029300"/>
    </source>
</evidence>
<evidence type="ECO:0000256" key="3">
    <source>
        <dbReference type="ARBA" id="ARBA00023239"/>
    </source>
</evidence>
<dbReference type="GO" id="GO:0034477">
    <property type="term" value="P:U6 snRNA 3'-end processing"/>
    <property type="evidence" value="ECO:0007669"/>
    <property type="project" value="UniProtKB-UniRule"/>
</dbReference>
<dbReference type="GO" id="GO:0016829">
    <property type="term" value="F:lyase activity"/>
    <property type="evidence" value="ECO:0007669"/>
    <property type="project" value="UniProtKB-KW"/>
</dbReference>
<keyword evidence="8" id="KW-1185">Reference proteome</keyword>
<dbReference type="OrthoDB" id="49151at2759"/>
<feature type="active site" description="Proton donor/acceptor" evidence="6">
    <location>
        <position position="288"/>
    </location>
</feature>
<protein>
    <recommendedName>
        <fullName evidence="6">U6 snRNA phosphodiesterase</fullName>
        <ecNumber evidence="6">3.1.4.-</ecNumber>
    </recommendedName>
</protein>
<evidence type="ECO:0000313" key="7">
    <source>
        <dbReference type="EMBL" id="CAG7652982.1"/>
    </source>
</evidence>
<keyword evidence="1 6" id="KW-0540">Nuclease</keyword>
<gene>
    <name evidence="7" type="ORF">AFUS01_LOCUS822</name>
</gene>
<dbReference type="EC" id="3.1.4.-" evidence="6"/>
<name>A0A8J2NLI6_9HEXA</name>
<comment type="catalytic activity">
    <reaction evidence="5">
        <text>a 3'-end uridylyl-uridine-RNA = a 3'-end 2',3'-cyclophospho-uridine-RNA + uridine</text>
        <dbReference type="Rhea" id="RHEA:46052"/>
        <dbReference type="Rhea" id="RHEA-COMP:17384"/>
        <dbReference type="Rhea" id="RHEA-COMP:17385"/>
        <dbReference type="ChEBI" id="CHEBI:16704"/>
        <dbReference type="ChEBI" id="CHEBI:85643"/>
        <dbReference type="ChEBI" id="CHEBI:85644"/>
    </reaction>
    <physiologicalReaction direction="left-to-right" evidence="5">
        <dbReference type="Rhea" id="RHEA:46053"/>
    </physiologicalReaction>
</comment>
<dbReference type="Proteomes" id="UP000708208">
    <property type="component" value="Unassembled WGS sequence"/>
</dbReference>
<feature type="active site" description="Proton donor/acceptor" evidence="6">
    <location>
        <position position="201"/>
    </location>
</feature>
<keyword evidence="2 6" id="KW-0378">Hydrolase</keyword>
<evidence type="ECO:0000313" key="8">
    <source>
        <dbReference type="Proteomes" id="UP000708208"/>
    </source>
</evidence>
<evidence type="ECO:0000256" key="1">
    <source>
        <dbReference type="ARBA" id="ARBA00022722"/>
    </source>
</evidence>
<comment type="subcellular location">
    <subcellularLocation>
        <location evidence="6">Nucleus</location>
    </subcellularLocation>
</comment>
<dbReference type="PANTHER" id="PTHR13522">
    <property type="entry name" value="U6 SNRNA PHOSPHODIESTERASE 1"/>
    <property type="match status" value="1"/>
</dbReference>
<keyword evidence="3" id="KW-0456">Lyase</keyword>
<sequence length="345" mass="39781">MNGKSGFGVPGKSKGRGFRACLFFVFKTVWNACCLPEWLKMNFEGSLGKMPKRRRPVEPSVEACQEDAERQSVRSCSHGLNLIHEYDEDSENEPTDTAWCLESDEQVYNKPSKAKRLEVPPEIALMFNQETDDDGKVEESSENHEGRTRSFAHVRGNWASFVYIPFSGSSGDFGTIVFMQDLVKSVVNSKEAGFHLNTDIHMSLSKTIPFRHHWLEPFKVELRKRLVNVESFFVVFDEFEVYVNDEKTRTFVGMKIHTSKILRDLVKDCDDCLKEYNLDRYYSDPSFHISLAWLLGNQFVNVTKLLPKLNEKWKTSLHSNLSLLTCKISAIEFKYGDRVSQFRLN</sequence>
<comment type="function">
    <text evidence="6">Phosphodiesterase responsible for the U6 snRNA 3' end processing. Acts as an exoribonuclease (RNase) responsible for trimming the poly(U) tract of the last nucleotides in the pre-U6 snRNA molecule, leading to the formation of mature U6 snRNA.</text>
</comment>
<comment type="caution">
    <text evidence="7">The sequence shown here is derived from an EMBL/GenBank/DDBJ whole genome shotgun (WGS) entry which is preliminary data.</text>
</comment>
<comment type="similarity">
    <text evidence="6">Belongs to the 2H phosphoesterase superfamily. USB1 family.</text>
</comment>
<dbReference type="EMBL" id="CAJVCH010004372">
    <property type="protein sequence ID" value="CAG7652982.1"/>
    <property type="molecule type" value="Genomic_DNA"/>
</dbReference>
<proteinExistence type="inferred from homology"/>
<keyword evidence="4 6" id="KW-0539">Nucleus</keyword>
<accession>A0A8J2NLI6</accession>
<organism evidence="7 8">
    <name type="scientific">Allacma fusca</name>
    <dbReference type="NCBI Taxonomy" id="39272"/>
    <lineage>
        <taxon>Eukaryota</taxon>
        <taxon>Metazoa</taxon>
        <taxon>Ecdysozoa</taxon>
        <taxon>Arthropoda</taxon>
        <taxon>Hexapoda</taxon>
        <taxon>Collembola</taxon>
        <taxon>Symphypleona</taxon>
        <taxon>Sminthuridae</taxon>
        <taxon>Allacma</taxon>
    </lineage>
</organism>
<dbReference type="InterPro" id="IPR027521">
    <property type="entry name" value="Usb1"/>
</dbReference>
<dbReference type="AlphaFoldDB" id="A0A8J2NLI6"/>
<evidence type="ECO:0000256" key="4">
    <source>
        <dbReference type="ARBA" id="ARBA00023242"/>
    </source>
</evidence>
<evidence type="ECO:0000256" key="2">
    <source>
        <dbReference type="ARBA" id="ARBA00022801"/>
    </source>
</evidence>
<dbReference type="GO" id="GO:1990838">
    <property type="term" value="F:poly(U)-specific exoribonuclease activity, producing 3' uridine cyclic phosphate ends"/>
    <property type="evidence" value="ECO:0007669"/>
    <property type="project" value="UniProtKB-UniRule"/>
</dbReference>
<dbReference type="HAMAP" id="MF_03040">
    <property type="entry name" value="USB1"/>
    <property type="match status" value="1"/>
</dbReference>
<reference evidence="7" key="1">
    <citation type="submission" date="2021-06" db="EMBL/GenBank/DDBJ databases">
        <authorList>
            <person name="Hodson N. C."/>
            <person name="Mongue J. A."/>
            <person name="Jaron S. K."/>
        </authorList>
    </citation>
    <scope>NUCLEOTIDE SEQUENCE</scope>
</reference>
<evidence type="ECO:0000256" key="6">
    <source>
        <dbReference type="HAMAP-Rule" id="MF_03040"/>
    </source>
</evidence>
<dbReference type="Pfam" id="PF09749">
    <property type="entry name" value="HVSL"/>
    <property type="match status" value="1"/>
</dbReference>